<feature type="transmembrane region" description="Helical" evidence="1">
    <location>
        <begin position="80"/>
        <end position="100"/>
    </location>
</feature>
<keyword evidence="1" id="KW-0812">Transmembrane</keyword>
<feature type="transmembrane region" description="Helical" evidence="1">
    <location>
        <begin position="106"/>
        <end position="129"/>
    </location>
</feature>
<organism evidence="2 3">
    <name type="scientific">Streptococcus salivarius</name>
    <dbReference type="NCBI Taxonomy" id="1304"/>
    <lineage>
        <taxon>Bacteria</taxon>
        <taxon>Bacillati</taxon>
        <taxon>Bacillota</taxon>
        <taxon>Bacilli</taxon>
        <taxon>Lactobacillales</taxon>
        <taxon>Streptococcaceae</taxon>
        <taxon>Streptococcus</taxon>
    </lineage>
</organism>
<name>A0A6A8UFF3_STRSL</name>
<dbReference type="Proteomes" id="UP000439678">
    <property type="component" value="Unassembled WGS sequence"/>
</dbReference>
<gene>
    <name evidence="2" type="ORF">GMC65_08620</name>
</gene>
<dbReference type="EMBL" id="WMYO01000008">
    <property type="protein sequence ID" value="MTR28405.1"/>
    <property type="molecule type" value="Genomic_DNA"/>
</dbReference>
<proteinExistence type="predicted"/>
<keyword evidence="1" id="KW-0472">Membrane</keyword>
<evidence type="ECO:0000256" key="1">
    <source>
        <dbReference type="SAM" id="Phobius"/>
    </source>
</evidence>
<evidence type="ECO:0000313" key="2">
    <source>
        <dbReference type="EMBL" id="MTR28405.1"/>
    </source>
</evidence>
<protein>
    <submittedName>
        <fullName evidence="2">Uncharacterized protein</fullName>
    </submittedName>
</protein>
<keyword evidence="1" id="KW-1133">Transmembrane helix</keyword>
<feature type="transmembrane region" description="Helical" evidence="1">
    <location>
        <begin position="15"/>
        <end position="34"/>
    </location>
</feature>
<dbReference type="AlphaFoldDB" id="A0A6A8UFF3"/>
<accession>A0A6A8UFF3</accession>
<reference evidence="2 3" key="1">
    <citation type="journal article" date="2019" name="Nat. Med.">
        <title>A library of human gut bacterial isolates paired with longitudinal multiomics data enables mechanistic microbiome research.</title>
        <authorList>
            <person name="Poyet M."/>
            <person name="Groussin M."/>
            <person name="Gibbons S.M."/>
            <person name="Avila-Pacheco J."/>
            <person name="Jiang X."/>
            <person name="Kearney S.M."/>
            <person name="Perrotta A.R."/>
            <person name="Berdy B."/>
            <person name="Zhao S."/>
            <person name="Lieberman T.D."/>
            <person name="Swanson P.K."/>
            <person name="Smith M."/>
            <person name="Roesemann S."/>
            <person name="Alexander J.E."/>
            <person name="Rich S.A."/>
            <person name="Livny J."/>
            <person name="Vlamakis H."/>
            <person name="Clish C."/>
            <person name="Bullock K."/>
            <person name="Deik A."/>
            <person name="Scott J."/>
            <person name="Pierce K.A."/>
            <person name="Xavier R.J."/>
            <person name="Alm E.J."/>
        </authorList>
    </citation>
    <scope>NUCLEOTIDE SEQUENCE [LARGE SCALE GENOMIC DNA]</scope>
    <source>
        <strain evidence="2 3">BIOML-A4</strain>
    </source>
</reference>
<feature type="transmembrane region" description="Helical" evidence="1">
    <location>
        <begin position="40"/>
        <end position="60"/>
    </location>
</feature>
<comment type="caution">
    <text evidence="2">The sequence shown here is derived from an EMBL/GenBank/DDBJ whole genome shotgun (WGS) entry which is preliminary data.</text>
</comment>
<sequence length="138" mass="15611">MVILQKFSSAVLRSLRVLSAILGVVIGNIALNALSNQHPIWIWLPLALLSIFLLVLPQLLKRELDRRPLEERQFTPKQIYAGMGLAHSAIILAGVYRLLMVRDAEWRLIIIVVIVLDICLLAFLTPRVLKIIKQSERG</sequence>
<dbReference type="RefSeq" id="WP_060971664.1">
    <property type="nucleotide sequence ID" value="NZ_JADNDA010000002.1"/>
</dbReference>
<evidence type="ECO:0000313" key="3">
    <source>
        <dbReference type="Proteomes" id="UP000439678"/>
    </source>
</evidence>